<evidence type="ECO:0000313" key="1">
    <source>
        <dbReference type="EMBL" id="QBD79257.1"/>
    </source>
</evidence>
<dbReference type="GO" id="GO:0005737">
    <property type="term" value="C:cytoplasm"/>
    <property type="evidence" value="ECO:0007669"/>
    <property type="project" value="TreeGrafter"/>
</dbReference>
<dbReference type="KEGG" id="kbs:EPA93_26040"/>
<organism evidence="1 2">
    <name type="scientific">Ktedonosporobacter rubrisoli</name>
    <dbReference type="NCBI Taxonomy" id="2509675"/>
    <lineage>
        <taxon>Bacteria</taxon>
        <taxon>Bacillati</taxon>
        <taxon>Chloroflexota</taxon>
        <taxon>Ktedonobacteria</taxon>
        <taxon>Ktedonobacterales</taxon>
        <taxon>Ktedonosporobacteraceae</taxon>
        <taxon>Ktedonosporobacter</taxon>
    </lineage>
</organism>
<name>A0A4P6JUF0_KTERU</name>
<dbReference type="Pfam" id="PF00300">
    <property type="entry name" value="His_Phos_1"/>
    <property type="match status" value="1"/>
</dbReference>
<dbReference type="InterPro" id="IPR029033">
    <property type="entry name" value="His_PPase_superfam"/>
</dbReference>
<proteinExistence type="predicted"/>
<dbReference type="Proteomes" id="UP000290365">
    <property type="component" value="Chromosome"/>
</dbReference>
<dbReference type="SMART" id="SM00855">
    <property type="entry name" value="PGAM"/>
    <property type="match status" value="1"/>
</dbReference>
<gene>
    <name evidence="1" type="ORF">EPA93_26040</name>
</gene>
<dbReference type="PANTHER" id="PTHR48100:SF1">
    <property type="entry name" value="HISTIDINE PHOSPHATASE FAMILY PROTEIN-RELATED"/>
    <property type="match status" value="1"/>
</dbReference>
<dbReference type="AlphaFoldDB" id="A0A4P6JUF0"/>
<dbReference type="Gene3D" id="3.40.50.1240">
    <property type="entry name" value="Phosphoglycerate mutase-like"/>
    <property type="match status" value="1"/>
</dbReference>
<reference evidence="1 2" key="1">
    <citation type="submission" date="2019-01" db="EMBL/GenBank/DDBJ databases">
        <title>Ktedonosporobacter rubrisoli SCAWS-G2.</title>
        <authorList>
            <person name="Huang Y."/>
            <person name="Yan B."/>
        </authorList>
    </citation>
    <scope>NUCLEOTIDE SEQUENCE [LARGE SCALE GENOMIC DNA]</scope>
    <source>
        <strain evidence="1 2">SCAWS-G2</strain>
    </source>
</reference>
<dbReference type="EMBL" id="CP035758">
    <property type="protein sequence ID" value="QBD79257.1"/>
    <property type="molecule type" value="Genomic_DNA"/>
</dbReference>
<dbReference type="PANTHER" id="PTHR48100">
    <property type="entry name" value="BROAD-SPECIFICITY PHOSPHATASE YOR283W-RELATED"/>
    <property type="match status" value="1"/>
</dbReference>
<accession>A0A4P6JUF0</accession>
<dbReference type="RefSeq" id="WP_129890310.1">
    <property type="nucleotide sequence ID" value="NZ_CP035758.1"/>
</dbReference>
<dbReference type="OrthoDB" id="9782128at2"/>
<dbReference type="InterPro" id="IPR050275">
    <property type="entry name" value="PGM_Phosphatase"/>
</dbReference>
<protein>
    <submittedName>
        <fullName evidence="1">Histidine phosphatase family protein</fullName>
    </submittedName>
</protein>
<dbReference type="CDD" id="cd07067">
    <property type="entry name" value="HP_PGM_like"/>
    <property type="match status" value="1"/>
</dbReference>
<keyword evidence="2" id="KW-1185">Reference proteome</keyword>
<dbReference type="SUPFAM" id="SSF53254">
    <property type="entry name" value="Phosphoglycerate mutase-like"/>
    <property type="match status" value="1"/>
</dbReference>
<evidence type="ECO:0000313" key="2">
    <source>
        <dbReference type="Proteomes" id="UP000290365"/>
    </source>
</evidence>
<dbReference type="GO" id="GO:0016791">
    <property type="term" value="F:phosphatase activity"/>
    <property type="evidence" value="ECO:0007669"/>
    <property type="project" value="TreeGrafter"/>
</dbReference>
<sequence length="207" mass="23209">MDLILVRHGECGTSSTDDMLTARGEWQAQRIGQSLANEPVTALLSSPLLRALGTASIIAQRLGNCQVEVWTELREGFDGSHRGCGSLELRRHFPLAVLPPTIAPDGWEHGGDTQESMFERCRQILHALRQRFKPTDTIVVVTHGGMLTYLFHVLLQVSPRTPSWFEINYAALNRVRLVPDEQQKAYLPLYPRMAVEILSINDISHLS</sequence>
<dbReference type="InterPro" id="IPR013078">
    <property type="entry name" value="His_Pase_superF_clade-1"/>
</dbReference>